<proteinExistence type="predicted"/>
<accession>A0A1S2LDE5</accession>
<reference evidence="3 4" key="1">
    <citation type="submission" date="2016-10" db="EMBL/GenBank/DDBJ databases">
        <title>Draft genome sequences of four alkaliphilic bacteria belonging to the Anaerobacillus genus.</title>
        <authorList>
            <person name="Bassil N.M."/>
            <person name="Lloyd J.R."/>
        </authorList>
    </citation>
    <scope>NUCLEOTIDE SEQUENCE [LARGE SCALE GENOMIC DNA]</scope>
    <source>
        <strain evidence="3 4">DSM 15340</strain>
    </source>
</reference>
<evidence type="ECO:0000313" key="4">
    <source>
        <dbReference type="Proteomes" id="UP000180098"/>
    </source>
</evidence>
<dbReference type="AlphaFoldDB" id="A0A1S2LDE5"/>
<keyword evidence="1" id="KW-0175">Coiled coil</keyword>
<feature type="region of interest" description="Disordered" evidence="2">
    <location>
        <begin position="50"/>
        <end position="79"/>
    </location>
</feature>
<dbReference type="RefSeq" id="WP_071313867.1">
    <property type="nucleotide sequence ID" value="NZ_MLQQ01000040.1"/>
</dbReference>
<comment type="caution">
    <text evidence="3">The sequence shown here is derived from an EMBL/GenBank/DDBJ whole genome shotgun (WGS) entry which is preliminary data.</text>
</comment>
<evidence type="ECO:0000256" key="2">
    <source>
        <dbReference type="SAM" id="MobiDB-lite"/>
    </source>
</evidence>
<gene>
    <name evidence="3" type="ORF">BKP35_13380</name>
</gene>
<evidence type="ECO:0000313" key="3">
    <source>
        <dbReference type="EMBL" id="OIJ10103.1"/>
    </source>
</evidence>
<dbReference type="Proteomes" id="UP000180098">
    <property type="component" value="Unassembled WGS sequence"/>
</dbReference>
<protein>
    <submittedName>
        <fullName evidence="3">Uncharacterized protein</fullName>
    </submittedName>
</protein>
<feature type="compositionally biased region" description="Basic and acidic residues" evidence="2">
    <location>
        <begin position="61"/>
        <end position="73"/>
    </location>
</feature>
<name>A0A1S2LDE5_9BACI</name>
<organism evidence="3 4">
    <name type="scientific">Anaerobacillus arseniciselenatis</name>
    <dbReference type="NCBI Taxonomy" id="85682"/>
    <lineage>
        <taxon>Bacteria</taxon>
        <taxon>Bacillati</taxon>
        <taxon>Bacillota</taxon>
        <taxon>Bacilli</taxon>
        <taxon>Bacillales</taxon>
        <taxon>Bacillaceae</taxon>
        <taxon>Anaerobacillus</taxon>
    </lineage>
</organism>
<feature type="coiled-coil region" evidence="1">
    <location>
        <begin position="2"/>
        <end position="29"/>
    </location>
</feature>
<dbReference type="EMBL" id="MLQQ01000040">
    <property type="protein sequence ID" value="OIJ10103.1"/>
    <property type="molecule type" value="Genomic_DNA"/>
</dbReference>
<sequence length="79" mass="9365">MKKKRAKKVEKVKQERMEVEEEVTQKKEQQAFHHPLSAWDDLVFAKRIPSPSSEVEPTTEEVTKEKVEEDANKRGWSWI</sequence>
<evidence type="ECO:0000256" key="1">
    <source>
        <dbReference type="SAM" id="Coils"/>
    </source>
</evidence>
<keyword evidence="4" id="KW-1185">Reference proteome</keyword>